<organism evidence="2">
    <name type="scientific">marine metagenome</name>
    <dbReference type="NCBI Taxonomy" id="408172"/>
    <lineage>
        <taxon>unclassified sequences</taxon>
        <taxon>metagenomes</taxon>
        <taxon>ecological metagenomes</taxon>
    </lineage>
</organism>
<proteinExistence type="predicted"/>
<dbReference type="SUPFAM" id="SSF53474">
    <property type="entry name" value="alpha/beta-Hydrolases"/>
    <property type="match status" value="1"/>
</dbReference>
<dbReference type="PANTHER" id="PTHR46623:SF10">
    <property type="entry name" value="CARBOXYMETHYLENEBUTENOLIDASE HOMOLOG"/>
    <property type="match status" value="1"/>
</dbReference>
<feature type="domain" description="Dienelactone hydrolase" evidence="1">
    <location>
        <begin position="15"/>
        <end position="239"/>
    </location>
</feature>
<dbReference type="Pfam" id="PF01738">
    <property type="entry name" value="DLH"/>
    <property type="match status" value="1"/>
</dbReference>
<dbReference type="EMBL" id="UINC01000111">
    <property type="protein sequence ID" value="SUZ49313.1"/>
    <property type="molecule type" value="Genomic_DNA"/>
</dbReference>
<evidence type="ECO:0000259" key="1">
    <source>
        <dbReference type="Pfam" id="PF01738"/>
    </source>
</evidence>
<dbReference type="AlphaFoldDB" id="A0A381N6U7"/>
<gene>
    <name evidence="2" type="ORF">METZ01_LOCUS2167</name>
</gene>
<name>A0A381N6U7_9ZZZZ</name>
<dbReference type="InterPro" id="IPR051049">
    <property type="entry name" value="Dienelactone_hydrolase-like"/>
</dbReference>
<accession>A0A381N6U7</accession>
<dbReference type="InterPro" id="IPR002925">
    <property type="entry name" value="Dienelactn_hydro"/>
</dbReference>
<dbReference type="InterPro" id="IPR029058">
    <property type="entry name" value="AB_hydrolase_fold"/>
</dbReference>
<dbReference type="Gene3D" id="3.40.50.1820">
    <property type="entry name" value="alpha/beta hydrolase"/>
    <property type="match status" value="1"/>
</dbReference>
<dbReference type="GO" id="GO:0016787">
    <property type="term" value="F:hydrolase activity"/>
    <property type="evidence" value="ECO:0007669"/>
    <property type="project" value="InterPro"/>
</dbReference>
<reference evidence="2" key="1">
    <citation type="submission" date="2018-05" db="EMBL/GenBank/DDBJ databases">
        <authorList>
            <person name="Lanie J.A."/>
            <person name="Ng W.-L."/>
            <person name="Kazmierczak K.M."/>
            <person name="Andrzejewski T.M."/>
            <person name="Davidsen T.M."/>
            <person name="Wayne K.J."/>
            <person name="Tettelin H."/>
            <person name="Glass J.I."/>
            <person name="Rusch D."/>
            <person name="Podicherti R."/>
            <person name="Tsui H.-C.T."/>
            <person name="Winkler M.E."/>
        </authorList>
    </citation>
    <scope>NUCLEOTIDE SEQUENCE</scope>
</reference>
<evidence type="ECO:0000313" key="2">
    <source>
        <dbReference type="EMBL" id="SUZ49313.1"/>
    </source>
</evidence>
<dbReference type="PANTHER" id="PTHR46623">
    <property type="entry name" value="CARBOXYMETHYLENEBUTENOLIDASE-RELATED"/>
    <property type="match status" value="1"/>
</dbReference>
<sequence>MIEEHLLINTGEGEMATFLVRPESDGVLPVILFLMDAPGKREELHDMARRIAATGYYVMLPNLYYRDVPSFTIHREDPASAKYMAKLMGNVSNAMVARDALALLTHAAADPSANETLVGTTGYCMSGPFALWLAAEFPEVVRAAASIHGVRLATDADDSPHRRTVDIGGEVLLLAAEFDDWVDRPHFDRIVSALEAADVQHHAEWIDGVHHGFVFPQRPNYDKPAAERHWELLHSMFDRTLRSPS</sequence>
<protein>
    <recommendedName>
        <fullName evidence="1">Dienelactone hydrolase domain-containing protein</fullName>
    </recommendedName>
</protein>